<evidence type="ECO:0000256" key="1">
    <source>
        <dbReference type="SAM" id="MobiDB-lite"/>
    </source>
</evidence>
<dbReference type="InterPro" id="IPR000073">
    <property type="entry name" value="AB_hydrolase_1"/>
</dbReference>
<keyword evidence="4" id="KW-1185">Reference proteome</keyword>
<dbReference type="SUPFAM" id="SSF53474">
    <property type="entry name" value="alpha/beta-Hydrolases"/>
    <property type="match status" value="1"/>
</dbReference>
<dbReference type="InterPro" id="IPR029058">
    <property type="entry name" value="AB_hydrolase_fold"/>
</dbReference>
<accession>A0ABN3SM23</accession>
<dbReference type="Proteomes" id="UP001500994">
    <property type="component" value="Unassembled WGS sequence"/>
</dbReference>
<proteinExistence type="predicted"/>
<sequence>MGRARTVAAKCRAAAGDALRHLTNRNTARDMDAIRAALGEEKISYLGMSHGTCLGAVYTQLFPRRTDRFVLDSAADPAGYGRGMFLAKAERAETAFTRWTRWPARRHTTFGLGRTPAEVRNTFWNPVARADATPVEDGGALLTGDGIRTRRAVFARVQKAAVPVAGLKETADGKKPTASGQARGPLPPTSAGDVPPDNEDASAMAYWPRADSPPRT</sequence>
<dbReference type="Gene3D" id="3.40.50.1820">
    <property type="entry name" value="alpha/beta hydrolase"/>
    <property type="match status" value="1"/>
</dbReference>
<organism evidence="3 4">
    <name type="scientific">Streptomyces lunalinharesii</name>
    <dbReference type="NCBI Taxonomy" id="333384"/>
    <lineage>
        <taxon>Bacteria</taxon>
        <taxon>Bacillati</taxon>
        <taxon>Actinomycetota</taxon>
        <taxon>Actinomycetes</taxon>
        <taxon>Kitasatosporales</taxon>
        <taxon>Streptomycetaceae</taxon>
        <taxon>Streptomyces</taxon>
    </lineage>
</organism>
<evidence type="ECO:0000313" key="3">
    <source>
        <dbReference type="EMBL" id="GAA2679907.1"/>
    </source>
</evidence>
<comment type="caution">
    <text evidence="3">The sequence shown here is derived from an EMBL/GenBank/DDBJ whole genome shotgun (WGS) entry which is preliminary data.</text>
</comment>
<dbReference type="Pfam" id="PF00561">
    <property type="entry name" value="Abhydrolase_1"/>
    <property type="match status" value="1"/>
</dbReference>
<dbReference type="EMBL" id="BAAARK010000025">
    <property type="protein sequence ID" value="GAA2679907.1"/>
    <property type="molecule type" value="Genomic_DNA"/>
</dbReference>
<name>A0ABN3SM23_9ACTN</name>
<evidence type="ECO:0000259" key="2">
    <source>
        <dbReference type="Pfam" id="PF00561"/>
    </source>
</evidence>
<gene>
    <name evidence="3" type="ORF">GCM10009864_60280</name>
</gene>
<feature type="region of interest" description="Disordered" evidence="1">
    <location>
        <begin position="168"/>
        <end position="216"/>
    </location>
</feature>
<protein>
    <recommendedName>
        <fullName evidence="2">AB hydrolase-1 domain-containing protein</fullName>
    </recommendedName>
</protein>
<reference evidence="3 4" key="1">
    <citation type="journal article" date="2019" name="Int. J. Syst. Evol. Microbiol.">
        <title>The Global Catalogue of Microorganisms (GCM) 10K type strain sequencing project: providing services to taxonomists for standard genome sequencing and annotation.</title>
        <authorList>
            <consortium name="The Broad Institute Genomics Platform"/>
            <consortium name="The Broad Institute Genome Sequencing Center for Infectious Disease"/>
            <person name="Wu L."/>
            <person name="Ma J."/>
        </authorList>
    </citation>
    <scope>NUCLEOTIDE SEQUENCE [LARGE SCALE GENOMIC DNA]</scope>
    <source>
        <strain evidence="3 4">JCM 16374</strain>
    </source>
</reference>
<feature type="domain" description="AB hydrolase-1" evidence="2">
    <location>
        <begin position="23"/>
        <end position="77"/>
    </location>
</feature>
<evidence type="ECO:0000313" key="4">
    <source>
        <dbReference type="Proteomes" id="UP001500994"/>
    </source>
</evidence>